<keyword evidence="11 19" id="KW-0460">Magnesium</keyword>
<proteinExistence type="inferred from homology"/>
<evidence type="ECO:0000313" key="21">
    <source>
        <dbReference type="Proteomes" id="UP000436016"/>
    </source>
</evidence>
<comment type="caution">
    <text evidence="20">The sequence shown here is derived from an EMBL/GenBank/DDBJ whole genome shotgun (WGS) entry which is preliminary data.</text>
</comment>
<evidence type="ECO:0000256" key="19">
    <source>
        <dbReference type="HAMAP-Rule" id="MF_00719"/>
    </source>
</evidence>
<evidence type="ECO:0000256" key="14">
    <source>
        <dbReference type="ARBA" id="ARBA00025228"/>
    </source>
</evidence>
<dbReference type="GO" id="GO:0008818">
    <property type="term" value="F:cobalamin 5'-phosphate synthase activity"/>
    <property type="evidence" value="ECO:0007669"/>
    <property type="project" value="UniProtKB-UniRule"/>
</dbReference>
<keyword evidence="8 19" id="KW-0169">Cobalamin biosynthesis</keyword>
<protein>
    <recommendedName>
        <fullName evidence="6 19">Adenosylcobinamide-GDP ribazoletransferase</fullName>
        <ecNumber evidence="5 19">2.7.8.26</ecNumber>
    </recommendedName>
    <alternativeName>
        <fullName evidence="16 19">Cobalamin synthase</fullName>
    </alternativeName>
    <alternativeName>
        <fullName evidence="15 19">Cobalamin-5'-phosphate synthase</fullName>
    </alternativeName>
</protein>
<organism evidence="20 21">
    <name type="scientific">Oceanomicrobium pacificus</name>
    <dbReference type="NCBI Taxonomy" id="2692916"/>
    <lineage>
        <taxon>Bacteria</taxon>
        <taxon>Pseudomonadati</taxon>
        <taxon>Pseudomonadota</taxon>
        <taxon>Alphaproteobacteria</taxon>
        <taxon>Rhodobacterales</taxon>
        <taxon>Paracoccaceae</taxon>
        <taxon>Oceanomicrobium</taxon>
    </lineage>
</organism>
<evidence type="ECO:0000313" key="20">
    <source>
        <dbReference type="EMBL" id="MXU63820.1"/>
    </source>
</evidence>
<dbReference type="AlphaFoldDB" id="A0A6B0THG7"/>
<name>A0A6B0THG7_9RHOB</name>
<keyword evidence="12 19" id="KW-1133">Transmembrane helix</keyword>
<keyword evidence="10 19" id="KW-0812">Transmembrane</keyword>
<comment type="pathway">
    <text evidence="3 19">Cofactor biosynthesis; adenosylcobalamin biosynthesis; adenosylcobalamin from cob(II)yrinate a,c-diamide: step 7/7.</text>
</comment>
<dbReference type="PANTHER" id="PTHR34148:SF1">
    <property type="entry name" value="ADENOSYLCOBINAMIDE-GDP RIBAZOLETRANSFERASE"/>
    <property type="match status" value="1"/>
</dbReference>
<evidence type="ECO:0000256" key="13">
    <source>
        <dbReference type="ARBA" id="ARBA00023136"/>
    </source>
</evidence>
<evidence type="ECO:0000256" key="8">
    <source>
        <dbReference type="ARBA" id="ARBA00022573"/>
    </source>
</evidence>
<gene>
    <name evidence="19" type="primary">cobS</name>
    <name evidence="20" type="ORF">GSH16_00060</name>
</gene>
<sequence length="235" mass="23745">MLSRWPVGQGDPDAPPGPDMVWAFPLIGAGHGLIAGATGAVALWLGLTPFAAAVLALAALAASTGMLHEDGLADCADGFHGGHTPERRLAIMKDSRLGTYGALTLMLATLLKLAALAALPLQAWIPALMLAGAGSRAAILWPMARMDQARPGGLSAGFGLPSGRSIAVAFALAGAVAILMGGRAGLPMLAIGCLATLPVQIRARRLIGGQTGDVLGAAQQWAEIAILLTAALLWG</sequence>
<keyword evidence="13 19" id="KW-0472">Membrane</keyword>
<evidence type="ECO:0000256" key="1">
    <source>
        <dbReference type="ARBA" id="ARBA00001946"/>
    </source>
</evidence>
<evidence type="ECO:0000256" key="5">
    <source>
        <dbReference type="ARBA" id="ARBA00013200"/>
    </source>
</evidence>
<keyword evidence="7 19" id="KW-1003">Cell membrane</keyword>
<dbReference type="UniPathway" id="UPA00148">
    <property type="reaction ID" value="UER00238"/>
</dbReference>
<evidence type="ECO:0000256" key="7">
    <source>
        <dbReference type="ARBA" id="ARBA00022475"/>
    </source>
</evidence>
<evidence type="ECO:0000256" key="12">
    <source>
        <dbReference type="ARBA" id="ARBA00022989"/>
    </source>
</evidence>
<dbReference type="Proteomes" id="UP000436016">
    <property type="component" value="Unassembled WGS sequence"/>
</dbReference>
<keyword evidence="9 19" id="KW-0808">Transferase</keyword>
<keyword evidence="21" id="KW-1185">Reference proteome</keyword>
<feature type="transmembrane region" description="Helical" evidence="19">
    <location>
        <begin position="97"/>
        <end position="117"/>
    </location>
</feature>
<feature type="transmembrane region" description="Helical" evidence="19">
    <location>
        <begin position="123"/>
        <end position="144"/>
    </location>
</feature>
<evidence type="ECO:0000256" key="11">
    <source>
        <dbReference type="ARBA" id="ARBA00022842"/>
    </source>
</evidence>
<evidence type="ECO:0000256" key="17">
    <source>
        <dbReference type="ARBA" id="ARBA00048623"/>
    </source>
</evidence>
<evidence type="ECO:0000256" key="3">
    <source>
        <dbReference type="ARBA" id="ARBA00004663"/>
    </source>
</evidence>
<evidence type="ECO:0000256" key="18">
    <source>
        <dbReference type="ARBA" id="ARBA00049504"/>
    </source>
</evidence>
<evidence type="ECO:0000256" key="10">
    <source>
        <dbReference type="ARBA" id="ARBA00022692"/>
    </source>
</evidence>
<dbReference type="Pfam" id="PF02654">
    <property type="entry name" value="CobS"/>
    <property type="match status" value="1"/>
</dbReference>
<comment type="caution">
    <text evidence="19">Lacks conserved residue(s) required for the propagation of feature annotation.</text>
</comment>
<evidence type="ECO:0000256" key="16">
    <source>
        <dbReference type="ARBA" id="ARBA00032853"/>
    </source>
</evidence>
<evidence type="ECO:0000256" key="9">
    <source>
        <dbReference type="ARBA" id="ARBA00022679"/>
    </source>
</evidence>
<comment type="catalytic activity">
    <reaction evidence="17 19">
        <text>alpha-ribazole + adenosylcob(III)inamide-GDP = adenosylcob(III)alamin + GMP + H(+)</text>
        <dbReference type="Rhea" id="RHEA:16049"/>
        <dbReference type="ChEBI" id="CHEBI:10329"/>
        <dbReference type="ChEBI" id="CHEBI:15378"/>
        <dbReference type="ChEBI" id="CHEBI:18408"/>
        <dbReference type="ChEBI" id="CHEBI:58115"/>
        <dbReference type="ChEBI" id="CHEBI:60487"/>
        <dbReference type="EC" id="2.7.8.26"/>
    </reaction>
</comment>
<dbReference type="EMBL" id="WUWG01000001">
    <property type="protein sequence ID" value="MXU63820.1"/>
    <property type="molecule type" value="Genomic_DNA"/>
</dbReference>
<dbReference type="HAMAP" id="MF_00719">
    <property type="entry name" value="CobS"/>
    <property type="match status" value="1"/>
</dbReference>
<evidence type="ECO:0000256" key="2">
    <source>
        <dbReference type="ARBA" id="ARBA00004651"/>
    </source>
</evidence>
<dbReference type="EC" id="2.7.8.26" evidence="5 19"/>
<comment type="cofactor">
    <cofactor evidence="1 19">
        <name>Mg(2+)</name>
        <dbReference type="ChEBI" id="CHEBI:18420"/>
    </cofactor>
</comment>
<evidence type="ECO:0000256" key="15">
    <source>
        <dbReference type="ARBA" id="ARBA00032605"/>
    </source>
</evidence>
<comment type="function">
    <text evidence="14 19">Joins adenosylcobinamide-GDP and alpha-ribazole to generate adenosylcobalamin (Ado-cobalamin). Also synthesizes adenosylcobalamin 5'-phosphate from adenosylcobinamide-GDP and alpha-ribazole 5'-phosphate.</text>
</comment>
<reference evidence="20 21" key="1">
    <citation type="submission" date="2019-12" db="EMBL/GenBank/DDBJ databases">
        <title>Strain KN286 was isolated from seawater, which was collected from Caroline Seamount in the tropical western Pacific.</title>
        <authorList>
            <person name="Wang Q."/>
        </authorList>
    </citation>
    <scope>NUCLEOTIDE SEQUENCE [LARGE SCALE GENOMIC DNA]</scope>
    <source>
        <strain evidence="20 21">KN286</strain>
    </source>
</reference>
<dbReference type="GO" id="GO:0009236">
    <property type="term" value="P:cobalamin biosynthetic process"/>
    <property type="evidence" value="ECO:0007669"/>
    <property type="project" value="UniProtKB-UniRule"/>
</dbReference>
<evidence type="ECO:0000256" key="6">
    <source>
        <dbReference type="ARBA" id="ARBA00015850"/>
    </source>
</evidence>
<dbReference type="GO" id="GO:0005886">
    <property type="term" value="C:plasma membrane"/>
    <property type="evidence" value="ECO:0007669"/>
    <property type="project" value="UniProtKB-SubCell"/>
</dbReference>
<dbReference type="PANTHER" id="PTHR34148">
    <property type="entry name" value="ADENOSYLCOBINAMIDE-GDP RIBAZOLETRANSFERASE"/>
    <property type="match status" value="1"/>
</dbReference>
<accession>A0A6B0THG7</accession>
<evidence type="ECO:0000256" key="4">
    <source>
        <dbReference type="ARBA" id="ARBA00010561"/>
    </source>
</evidence>
<comment type="subcellular location">
    <subcellularLocation>
        <location evidence="2 19">Cell membrane</location>
        <topology evidence="2 19">Multi-pass membrane protein</topology>
    </subcellularLocation>
</comment>
<dbReference type="InterPro" id="IPR003805">
    <property type="entry name" value="CobS"/>
</dbReference>
<dbReference type="GO" id="GO:0051073">
    <property type="term" value="F:adenosylcobinamide-GDP ribazoletransferase activity"/>
    <property type="evidence" value="ECO:0007669"/>
    <property type="project" value="UniProtKB-UniRule"/>
</dbReference>
<feature type="transmembrane region" description="Helical" evidence="19">
    <location>
        <begin position="156"/>
        <end position="178"/>
    </location>
</feature>
<comment type="similarity">
    <text evidence="4 19">Belongs to the CobS family.</text>
</comment>
<comment type="catalytic activity">
    <reaction evidence="18 19">
        <text>alpha-ribazole 5'-phosphate + adenosylcob(III)inamide-GDP = adenosylcob(III)alamin 5'-phosphate + GMP + H(+)</text>
        <dbReference type="Rhea" id="RHEA:23560"/>
        <dbReference type="ChEBI" id="CHEBI:15378"/>
        <dbReference type="ChEBI" id="CHEBI:57918"/>
        <dbReference type="ChEBI" id="CHEBI:58115"/>
        <dbReference type="ChEBI" id="CHEBI:60487"/>
        <dbReference type="ChEBI" id="CHEBI:60493"/>
        <dbReference type="EC" id="2.7.8.26"/>
    </reaction>
</comment>